<evidence type="ECO:0000256" key="2">
    <source>
        <dbReference type="ARBA" id="ARBA00022771"/>
    </source>
</evidence>
<gene>
    <name evidence="7" type="ORF">BRAFLDRAFT_96924</name>
</gene>
<evidence type="ECO:0000256" key="4">
    <source>
        <dbReference type="PROSITE-ProRule" id="PRU00134"/>
    </source>
</evidence>
<feature type="signal peptide" evidence="5">
    <location>
        <begin position="1"/>
        <end position="20"/>
    </location>
</feature>
<feature type="chain" id="PRO_5002933843" description="MYND-type domain-containing protein" evidence="5">
    <location>
        <begin position="21"/>
        <end position="118"/>
    </location>
</feature>
<dbReference type="PANTHER" id="PTHR24144">
    <property type="entry name" value="ANKYRIN REPEAT DOMAIN-CONTAINING PROTEIN 49"/>
    <property type="match status" value="1"/>
</dbReference>
<dbReference type="InParanoid" id="C3YSE7"/>
<evidence type="ECO:0000259" key="6">
    <source>
        <dbReference type="PROSITE" id="PS50865"/>
    </source>
</evidence>
<dbReference type="GO" id="GO:0008270">
    <property type="term" value="F:zinc ion binding"/>
    <property type="evidence" value="ECO:0007669"/>
    <property type="project" value="UniProtKB-KW"/>
</dbReference>
<proteinExistence type="predicted"/>
<protein>
    <recommendedName>
        <fullName evidence="6">MYND-type domain-containing protein</fullName>
    </recommendedName>
</protein>
<organism>
    <name type="scientific">Branchiostoma floridae</name>
    <name type="common">Florida lancelet</name>
    <name type="synonym">Amphioxus</name>
    <dbReference type="NCBI Taxonomy" id="7739"/>
    <lineage>
        <taxon>Eukaryota</taxon>
        <taxon>Metazoa</taxon>
        <taxon>Chordata</taxon>
        <taxon>Cephalochordata</taxon>
        <taxon>Leptocardii</taxon>
        <taxon>Amphioxiformes</taxon>
        <taxon>Branchiostomatidae</taxon>
        <taxon>Branchiostoma</taxon>
    </lineage>
</organism>
<evidence type="ECO:0000256" key="5">
    <source>
        <dbReference type="SAM" id="SignalP"/>
    </source>
</evidence>
<dbReference type="AlphaFoldDB" id="C3YSE7"/>
<dbReference type="Pfam" id="PF01753">
    <property type="entry name" value="zf-MYND"/>
    <property type="match status" value="1"/>
</dbReference>
<keyword evidence="2 4" id="KW-0863">Zinc-finger</keyword>
<reference evidence="7" key="1">
    <citation type="journal article" date="2008" name="Nature">
        <title>The amphioxus genome and the evolution of the chordate karyotype.</title>
        <authorList>
            <consortium name="US DOE Joint Genome Institute (JGI-PGF)"/>
            <person name="Putnam N.H."/>
            <person name="Butts T."/>
            <person name="Ferrier D.E.K."/>
            <person name="Furlong R.F."/>
            <person name="Hellsten U."/>
            <person name="Kawashima T."/>
            <person name="Robinson-Rechavi M."/>
            <person name="Shoguchi E."/>
            <person name="Terry A."/>
            <person name="Yu J.-K."/>
            <person name="Benito-Gutierrez E.L."/>
            <person name="Dubchak I."/>
            <person name="Garcia-Fernandez J."/>
            <person name="Gibson-Brown J.J."/>
            <person name="Grigoriev I.V."/>
            <person name="Horton A.C."/>
            <person name="de Jong P.J."/>
            <person name="Jurka J."/>
            <person name="Kapitonov V.V."/>
            <person name="Kohara Y."/>
            <person name="Kuroki Y."/>
            <person name="Lindquist E."/>
            <person name="Lucas S."/>
            <person name="Osoegawa K."/>
            <person name="Pennacchio L.A."/>
            <person name="Salamov A.A."/>
            <person name="Satou Y."/>
            <person name="Sauka-Spengler T."/>
            <person name="Schmutz J."/>
            <person name="Shin-I T."/>
            <person name="Toyoda A."/>
            <person name="Bronner-Fraser M."/>
            <person name="Fujiyama A."/>
            <person name="Holland L.Z."/>
            <person name="Holland P.W.H."/>
            <person name="Satoh N."/>
            <person name="Rokhsar D.S."/>
        </authorList>
    </citation>
    <scope>NUCLEOTIDE SEQUENCE [LARGE SCALE GENOMIC DNA]</scope>
    <source>
        <strain evidence="7">S238N-H82</strain>
        <tissue evidence="7">Testes</tissue>
    </source>
</reference>
<sequence>MPTALLVSDRPVLFLTVTAAVAGQLAPATQLQGSGFPVAGTKGRKTLKLCAGCKLTRYCSRDCQKQHWSVGHKKCCGHDAYTGGREQADSFTHMAYEKVNFTVPTHILEDIQQNFMRL</sequence>
<dbReference type="InterPro" id="IPR002893">
    <property type="entry name" value="Znf_MYND"/>
</dbReference>
<accession>C3YSE7</accession>
<keyword evidence="5" id="KW-0732">Signal</keyword>
<dbReference type="PROSITE" id="PS50865">
    <property type="entry name" value="ZF_MYND_2"/>
    <property type="match status" value="1"/>
</dbReference>
<dbReference type="Gene3D" id="6.10.140.2220">
    <property type="match status" value="1"/>
</dbReference>
<keyword evidence="1" id="KW-0479">Metal-binding</keyword>
<evidence type="ECO:0000256" key="1">
    <source>
        <dbReference type="ARBA" id="ARBA00022723"/>
    </source>
</evidence>
<evidence type="ECO:0000256" key="3">
    <source>
        <dbReference type="ARBA" id="ARBA00022833"/>
    </source>
</evidence>
<keyword evidence="3" id="KW-0862">Zinc</keyword>
<name>C3YSE7_BRAFL</name>
<dbReference type="SUPFAM" id="SSF144232">
    <property type="entry name" value="HIT/MYND zinc finger-like"/>
    <property type="match status" value="1"/>
</dbReference>
<dbReference type="PANTHER" id="PTHR24144:SF5">
    <property type="entry name" value="BTB DOMAIN-CONTAINING PROTEIN"/>
    <property type="match status" value="1"/>
</dbReference>
<evidence type="ECO:0000313" key="7">
    <source>
        <dbReference type="EMBL" id="EEN57052.1"/>
    </source>
</evidence>
<feature type="domain" description="MYND-type" evidence="6">
    <location>
        <begin position="50"/>
        <end position="76"/>
    </location>
</feature>
<dbReference type="EMBL" id="GG666548">
    <property type="protein sequence ID" value="EEN57052.1"/>
    <property type="molecule type" value="Genomic_DNA"/>
</dbReference>